<protein>
    <submittedName>
        <fullName evidence="9">Putative LOV domain-containing protein</fullName>
    </submittedName>
</protein>
<accession>A0A126WUK8</accession>
<evidence type="ECO:0000256" key="3">
    <source>
        <dbReference type="ARBA" id="ARBA00022630"/>
    </source>
</evidence>
<dbReference type="CDD" id="cd00130">
    <property type="entry name" value="PAS"/>
    <property type="match status" value="1"/>
</dbReference>
<keyword evidence="5" id="KW-0157">Chromophore</keyword>
<name>A0A126WUK8_9MARC</name>
<dbReference type="SUPFAM" id="SSF55785">
    <property type="entry name" value="PYP-like sensor domain (PAS domain)"/>
    <property type="match status" value="1"/>
</dbReference>
<dbReference type="GO" id="GO:0009881">
    <property type="term" value="F:photoreceptor activity"/>
    <property type="evidence" value="ECO:0007669"/>
    <property type="project" value="UniProtKB-KW"/>
</dbReference>
<evidence type="ECO:0000259" key="7">
    <source>
        <dbReference type="PROSITE" id="PS50112"/>
    </source>
</evidence>
<evidence type="ECO:0000313" key="9">
    <source>
        <dbReference type="EMBL" id="AML76305.1"/>
    </source>
</evidence>
<evidence type="ECO:0000259" key="8">
    <source>
        <dbReference type="PROSITE" id="PS50113"/>
    </source>
</evidence>
<dbReference type="PROSITE" id="PS50113">
    <property type="entry name" value="PAC"/>
    <property type="match status" value="1"/>
</dbReference>
<dbReference type="GO" id="GO:0009637">
    <property type="term" value="P:response to blue light"/>
    <property type="evidence" value="ECO:0007669"/>
    <property type="project" value="UniProtKB-ARBA"/>
</dbReference>
<dbReference type="InterPro" id="IPR001610">
    <property type="entry name" value="PAC"/>
</dbReference>
<dbReference type="AlphaFoldDB" id="A0A126WUK8"/>
<dbReference type="SMART" id="SM00086">
    <property type="entry name" value="PAC"/>
    <property type="match status" value="1"/>
</dbReference>
<dbReference type="SUPFAM" id="SSF47384">
    <property type="entry name" value="Homodimeric domain of signal transducing histidine kinase"/>
    <property type="match status" value="1"/>
</dbReference>
<dbReference type="InterPro" id="IPR000700">
    <property type="entry name" value="PAS-assoc_C"/>
</dbReference>
<dbReference type="Pfam" id="PF13426">
    <property type="entry name" value="PAS_9"/>
    <property type="match status" value="1"/>
</dbReference>
<organism evidence="9">
    <name type="scientific">Blasia sp. BC-2016</name>
    <dbReference type="NCBI Taxonomy" id="1799561"/>
    <lineage>
        <taxon>Eukaryota</taxon>
        <taxon>Viridiplantae</taxon>
        <taxon>Streptophyta</taxon>
        <taxon>Embryophyta</taxon>
        <taxon>Marchantiophyta</taxon>
        <taxon>Marchantiopsida</taxon>
        <taxon>Blasiidae</taxon>
        <taxon>Blasiales</taxon>
        <taxon>Blasiaceae</taxon>
        <taxon>Blasia</taxon>
    </lineage>
</organism>
<dbReference type="GO" id="GO:0000155">
    <property type="term" value="F:phosphorelay sensor kinase activity"/>
    <property type="evidence" value="ECO:0007669"/>
    <property type="project" value="InterPro"/>
</dbReference>
<dbReference type="InterPro" id="IPR000014">
    <property type="entry name" value="PAS"/>
</dbReference>
<dbReference type="InterPro" id="IPR035965">
    <property type="entry name" value="PAS-like_dom_sf"/>
</dbReference>
<dbReference type="PANTHER" id="PTHR47429">
    <property type="entry name" value="PROTEIN TWIN LOV 1"/>
    <property type="match status" value="1"/>
</dbReference>
<evidence type="ECO:0000256" key="1">
    <source>
        <dbReference type="ARBA" id="ARBA00022543"/>
    </source>
</evidence>
<keyword evidence="3" id="KW-0285">Flavoprotein</keyword>
<dbReference type="SMART" id="SM00091">
    <property type="entry name" value="PAS"/>
    <property type="match status" value="1"/>
</dbReference>
<proteinExistence type="evidence at transcript level"/>
<dbReference type="PROSITE" id="PS50112">
    <property type="entry name" value="PAS"/>
    <property type="match status" value="1"/>
</dbReference>
<keyword evidence="6" id="KW-0675">Receptor</keyword>
<reference evidence="9" key="1">
    <citation type="journal article" date="2016" name="Proc. Natl. Acad. Sci. U.S.A.">
        <title>Functional and topological diversity of LOV domain photoreceptors.</title>
        <authorList>
            <person name="Glantz S.T."/>
            <person name="Carpenter E.J."/>
            <person name="Melkonian M."/>
            <person name="Gardner K.H."/>
            <person name="Boyden E.S."/>
            <person name="Wong G.K."/>
            <person name="Chow B.Y."/>
        </authorList>
    </citation>
    <scope>NUCLEOTIDE SEQUENCE</scope>
    <source>
        <strain evidence="9">AEXY_2016468</strain>
    </source>
</reference>
<sequence length="195" mass="22158">MLQTDMPFDLTLLATAVQATSMSFIITDHTSTDHPIIFCNDAFERMTGYSREEILGHNCRFLQRDDRDQPALDIIRKALRHGEDLTITLRNYRKDGSAFRNELVLSPVQDEDGKVTHFIGIQRDLTVVPPQHDLADQFYHEWRTPLTVIKSTLQILQQRGMSLEPEFLNKSLKAAIAAIDRLASLGIGEAPKKVK</sequence>
<dbReference type="PANTHER" id="PTHR47429:SF2">
    <property type="entry name" value="PROTEIN TWIN LOV 1"/>
    <property type="match status" value="1"/>
</dbReference>
<feature type="domain" description="PAS" evidence="7">
    <location>
        <begin position="9"/>
        <end position="82"/>
    </location>
</feature>
<evidence type="ECO:0000256" key="5">
    <source>
        <dbReference type="ARBA" id="ARBA00022991"/>
    </source>
</evidence>
<evidence type="ECO:0000256" key="6">
    <source>
        <dbReference type="ARBA" id="ARBA00023170"/>
    </source>
</evidence>
<feature type="domain" description="PAC" evidence="8">
    <location>
        <begin position="83"/>
        <end position="137"/>
    </location>
</feature>
<dbReference type="InterPro" id="IPR003661">
    <property type="entry name" value="HisK_dim/P_dom"/>
</dbReference>
<dbReference type="Gene3D" id="1.10.287.130">
    <property type="match status" value="1"/>
</dbReference>
<evidence type="ECO:0000256" key="2">
    <source>
        <dbReference type="ARBA" id="ARBA00022606"/>
    </source>
</evidence>
<keyword evidence="1" id="KW-0600">Photoreceptor protein</keyword>
<dbReference type="InterPro" id="IPR036097">
    <property type="entry name" value="HisK_dim/P_sf"/>
</dbReference>
<dbReference type="CDD" id="cd00082">
    <property type="entry name" value="HisKA"/>
    <property type="match status" value="1"/>
</dbReference>
<dbReference type="EMBL" id="KU698109">
    <property type="protein sequence ID" value="AML76305.1"/>
    <property type="molecule type" value="mRNA"/>
</dbReference>
<dbReference type="NCBIfam" id="TIGR00229">
    <property type="entry name" value="sensory_box"/>
    <property type="match status" value="1"/>
</dbReference>
<keyword evidence="4" id="KW-0288">FMN</keyword>
<dbReference type="GO" id="GO:0005634">
    <property type="term" value="C:nucleus"/>
    <property type="evidence" value="ECO:0007669"/>
    <property type="project" value="TreeGrafter"/>
</dbReference>
<evidence type="ECO:0000256" key="4">
    <source>
        <dbReference type="ARBA" id="ARBA00022643"/>
    </source>
</evidence>
<keyword evidence="2" id="KW-0716">Sensory transduction</keyword>
<dbReference type="Gene3D" id="3.30.450.20">
    <property type="entry name" value="PAS domain"/>
    <property type="match status" value="1"/>
</dbReference>